<keyword evidence="4" id="KW-0507">mRNA processing</keyword>
<feature type="region of interest" description="Disordered" evidence="12">
    <location>
        <begin position="1006"/>
        <end position="1031"/>
    </location>
</feature>
<evidence type="ECO:0000256" key="4">
    <source>
        <dbReference type="ARBA" id="ARBA00022664"/>
    </source>
</evidence>
<dbReference type="GO" id="GO:0071014">
    <property type="term" value="C:post-mRNA release spliceosomal complex"/>
    <property type="evidence" value="ECO:0007669"/>
    <property type="project" value="TreeGrafter"/>
</dbReference>
<dbReference type="HOGENOM" id="CLU_007736_1_0_1"/>
<comment type="function">
    <text evidence="9">Involved in pre-mRNA splicing and cell cycle progression.</text>
</comment>
<evidence type="ECO:0000313" key="16">
    <source>
        <dbReference type="EMBL" id="KIR46932.1"/>
    </source>
</evidence>
<dbReference type="FunFam" id="1.25.40.10:FF:000137">
    <property type="entry name" value="Pre-mRNA-splicing factor syf1"/>
    <property type="match status" value="1"/>
</dbReference>
<dbReference type="SMART" id="SM00028">
    <property type="entry name" value="TPR"/>
    <property type="match status" value="4"/>
</dbReference>
<feature type="domain" description="Pre-mRNA-splicing factor SYF1 central HAT repeats" evidence="13">
    <location>
        <begin position="415"/>
        <end position="572"/>
    </location>
</feature>
<comment type="subunit">
    <text evidence="3">Associated with the spliceosome.</text>
</comment>
<dbReference type="AlphaFoldDB" id="A0A0D0TKD3"/>
<dbReference type="InterPro" id="IPR003107">
    <property type="entry name" value="HAT"/>
</dbReference>
<dbReference type="OrthoDB" id="10067343at2759"/>
<accession>A0A0D0TKD3</accession>
<feature type="region of interest" description="Disordered" evidence="12">
    <location>
        <begin position="348"/>
        <end position="370"/>
    </location>
</feature>
<evidence type="ECO:0000256" key="7">
    <source>
        <dbReference type="ARBA" id="ARBA00023187"/>
    </source>
</evidence>
<feature type="compositionally biased region" description="Low complexity" evidence="12">
    <location>
        <begin position="959"/>
        <end position="970"/>
    </location>
</feature>
<feature type="domain" description="Pre-mRNA-splicing factor Syf1/CRNKL1-like C-terminal HAT-repeats" evidence="14">
    <location>
        <begin position="576"/>
        <end position="978"/>
    </location>
</feature>
<reference evidence="16" key="1">
    <citation type="submission" date="2015-01" db="EMBL/GenBank/DDBJ databases">
        <title>The Genome Sequence of Cryptococcus gattii CA1280.</title>
        <authorList>
            <consortium name="The Broad Institute Genomics Platform"/>
            <person name="Cuomo C."/>
            <person name="Litvintseva A."/>
            <person name="Chen Y."/>
            <person name="Heitman J."/>
            <person name="Sun S."/>
            <person name="Springer D."/>
            <person name="Dromer F."/>
            <person name="Young S."/>
            <person name="Zeng Q."/>
            <person name="Gargeya S."/>
            <person name="Abouelleil A."/>
            <person name="Alvarado L."/>
            <person name="Chapman S.B."/>
            <person name="Gainer-Dewar J."/>
            <person name="Goldberg J."/>
            <person name="Griggs A."/>
            <person name="Gujja S."/>
            <person name="Hansen M."/>
            <person name="Howarth C."/>
            <person name="Imamovic A."/>
            <person name="Larimer J."/>
            <person name="Murphy C."/>
            <person name="Naylor J."/>
            <person name="Pearson M."/>
            <person name="Priest M."/>
            <person name="Roberts A."/>
            <person name="Saif S."/>
            <person name="Shea T."/>
            <person name="Sykes S."/>
            <person name="Wortman J."/>
            <person name="Nusbaum C."/>
            <person name="Birren B."/>
        </authorList>
    </citation>
    <scope>NUCLEOTIDE SEQUENCE [LARGE SCALE GENOMIC DNA]</scope>
    <source>
        <strain evidence="16">CA1280</strain>
    </source>
</reference>
<dbReference type="GO" id="GO:0000974">
    <property type="term" value="C:Prp19 complex"/>
    <property type="evidence" value="ECO:0007669"/>
    <property type="project" value="TreeGrafter"/>
</dbReference>
<dbReference type="SUPFAM" id="SSF48452">
    <property type="entry name" value="TPR-like"/>
    <property type="match status" value="3"/>
</dbReference>
<keyword evidence="7" id="KW-0508">mRNA splicing</keyword>
<evidence type="ECO:0000256" key="2">
    <source>
        <dbReference type="ARBA" id="ARBA00008644"/>
    </source>
</evidence>
<dbReference type="EMBL" id="KN847982">
    <property type="protein sequence ID" value="KIR46932.1"/>
    <property type="molecule type" value="Genomic_DNA"/>
</dbReference>
<comment type="similarity">
    <text evidence="2">Belongs to the crooked-neck family.</text>
</comment>
<dbReference type="InterPro" id="IPR055433">
    <property type="entry name" value="HAT_Syf1-like_N"/>
</dbReference>
<evidence type="ECO:0000256" key="6">
    <source>
        <dbReference type="ARBA" id="ARBA00022737"/>
    </source>
</evidence>
<evidence type="ECO:0000259" key="14">
    <source>
        <dbReference type="Pfam" id="PF23231"/>
    </source>
</evidence>
<dbReference type="FunFam" id="1.25.40.10:FF:000023">
    <property type="entry name" value="Pre-mRNA-splicing factor SYF1"/>
    <property type="match status" value="1"/>
</dbReference>
<evidence type="ECO:0000256" key="1">
    <source>
        <dbReference type="ARBA" id="ARBA00004123"/>
    </source>
</evidence>
<dbReference type="FunFam" id="1.25.40.10:FF:000038">
    <property type="entry name" value="Putative pre-mRNA-splicing factor SYF1"/>
    <property type="match status" value="1"/>
</dbReference>
<sequence length="1031" mass="117272">MASTSLVDTLTSYFPLTLPIPTPITHPHLIPPADLPVEEDLLHNPENLRSWLSYIHNVKEKIAADEPAKSGVISPEEEILGPLASKNARDGLQRLVSIYERAIAVFPTSYKLWKAYYLTRQSYVLGELTHDAKEARSQQAKRGAAYKTNVRELLDGAEEAHEWTGGLDPVVGYAEWRSLIAAGERMIMCLPNLPIPWLLHLGVLLHPKCPSVFKNGSYARRTFDRALRTLPPSIHGRVWGLYLRWAEVIGGDAGERVWRRYLKVDPSLTERHITYLLEADEPRPLAAAKYLLSIARRAQQNLYSSLEGKSPYQLFVDFLELVEKYADQIGMDEEETLELQKTKRAVEEKIDGEKPPVGEQEQQSQDEPASVNGRLMRIAGPPVPLEQGKLFKPTNAASAQAPTQLTYDEDTDPSNSRLLDVEGIVERDGLQVYRDQAGRLWTGLATYWIKKGEFERASATFEKGLAAVVTIRDFTQIFDAYAEFSETMISTLMDALADEDNLEDEDFDAEETEQELDERMKSFEELMDRRPFLVNDVLLRRNPNEVVEWEKRIALHGDDDAKVVETYVKALDIINPRKATGPFYPLYVNFAKFYEEGGSKDDNGEPKNEPDLKQARKIFERAVKVPFKAVDELAEVWCEWAEMELRNENYEEAIRLMQRATTVPKNTKINYYDDNIPPQSRLFKSLKLWSYYSDLEESIGTVESTKAVYDKIMELKIANAQVIVNYATFLEENKYFEESFKVYERGIELFHFPIAFEIWNIYLSKFVKRYGGKKLERARDLFEQALENCPEKFCKPLYLMYAKLEEEHGLAKRAMGIYDRAASTVQDSDKFEMYTIYIAKATANFGLPATRPIYERALESLPDKQTAEMCRRFARMERKLGEIDRARAIYAHASQFCDPRIEPEFWQEWNDFEIDTGSEDTFREMLRIKRAVQASFNTETSFIAAQAAAASKGTEKPTDASAQEAQEAADPMAAMERELNTVSADGARKGGAPAFVASTLNKTNANGIDEGGKEAGEVANPDAIVMDEDEF</sequence>
<dbReference type="Pfam" id="PF23233">
    <property type="entry name" value="HAT_Syf1_CNRKL1_N"/>
    <property type="match status" value="1"/>
</dbReference>
<evidence type="ECO:0000256" key="5">
    <source>
        <dbReference type="ARBA" id="ARBA00022728"/>
    </source>
</evidence>
<evidence type="ECO:0000256" key="9">
    <source>
        <dbReference type="ARBA" id="ARBA00037272"/>
    </source>
</evidence>
<evidence type="ECO:0000256" key="3">
    <source>
        <dbReference type="ARBA" id="ARBA00011524"/>
    </source>
</evidence>
<gene>
    <name evidence="16" type="ORF">I312_03825</name>
</gene>
<feature type="domain" description="Pre-mRNA-splicing factor Syf1-like N-terminal HAT-repeats" evidence="15">
    <location>
        <begin position="174"/>
        <end position="266"/>
    </location>
</feature>
<evidence type="ECO:0000256" key="11">
    <source>
        <dbReference type="ARBA" id="ARBA00067212"/>
    </source>
</evidence>
<dbReference type="SMART" id="SM00386">
    <property type="entry name" value="HAT"/>
    <property type="match status" value="10"/>
</dbReference>
<keyword evidence="8" id="KW-0539">Nucleus</keyword>
<protein>
    <recommendedName>
        <fullName evidence="10">Pre-mRNA-splicing factor SYF1</fullName>
    </recommendedName>
    <alternativeName>
        <fullName evidence="11">Pre-mRNA-splicing factor syf1</fullName>
    </alternativeName>
</protein>
<dbReference type="Pfam" id="PF23231">
    <property type="entry name" value="HAT_Syf1_CNRKL1_C"/>
    <property type="match status" value="1"/>
</dbReference>
<keyword evidence="6" id="KW-0677">Repeat</keyword>
<name>A0A0D0TKD3_CRYGA</name>
<dbReference type="PANTHER" id="PTHR11246">
    <property type="entry name" value="PRE-MRNA SPLICING FACTOR"/>
    <property type="match status" value="1"/>
</dbReference>
<dbReference type="InterPro" id="IPR056350">
    <property type="entry name" value="HAT_Syf1_central"/>
</dbReference>
<evidence type="ECO:0000259" key="13">
    <source>
        <dbReference type="Pfam" id="PF23220"/>
    </source>
</evidence>
<keyword evidence="5" id="KW-0747">Spliceosome</keyword>
<dbReference type="Pfam" id="PF23220">
    <property type="entry name" value="HAT_Syf1_M"/>
    <property type="match status" value="1"/>
</dbReference>
<dbReference type="InterPro" id="IPR019734">
    <property type="entry name" value="TPR_rpt"/>
</dbReference>
<dbReference type="PANTHER" id="PTHR11246:SF5">
    <property type="entry name" value="PRE-MRNA-SPLICING FACTOR SYF1"/>
    <property type="match status" value="1"/>
</dbReference>
<evidence type="ECO:0000259" key="15">
    <source>
        <dbReference type="Pfam" id="PF23233"/>
    </source>
</evidence>
<dbReference type="InterPro" id="IPR011990">
    <property type="entry name" value="TPR-like_helical_dom_sf"/>
</dbReference>
<dbReference type="Gene3D" id="1.25.40.10">
    <property type="entry name" value="Tetratricopeptide repeat domain"/>
    <property type="match status" value="4"/>
</dbReference>
<evidence type="ECO:0000256" key="12">
    <source>
        <dbReference type="SAM" id="MobiDB-lite"/>
    </source>
</evidence>
<organism evidence="16">
    <name type="scientific">Cryptococcus bacillisporus CA1280</name>
    <dbReference type="NCBI Taxonomy" id="1296109"/>
    <lineage>
        <taxon>Eukaryota</taxon>
        <taxon>Fungi</taxon>
        <taxon>Dikarya</taxon>
        <taxon>Basidiomycota</taxon>
        <taxon>Agaricomycotina</taxon>
        <taxon>Tremellomycetes</taxon>
        <taxon>Tremellales</taxon>
        <taxon>Cryptococcaceae</taxon>
        <taxon>Cryptococcus</taxon>
        <taxon>Cryptococcus gattii species complex</taxon>
    </lineage>
</organism>
<feature type="region of interest" description="Disordered" evidence="12">
    <location>
        <begin position="949"/>
        <end position="972"/>
    </location>
</feature>
<evidence type="ECO:0000256" key="10">
    <source>
        <dbReference type="ARBA" id="ARBA00039472"/>
    </source>
</evidence>
<dbReference type="GO" id="GO:0000349">
    <property type="term" value="P:generation of catalytic spliceosome for first transesterification step"/>
    <property type="evidence" value="ECO:0007669"/>
    <property type="project" value="TreeGrafter"/>
</dbReference>
<dbReference type="InterPro" id="IPR055430">
    <property type="entry name" value="HAT_Syf1_CNRKL1_C"/>
</dbReference>
<dbReference type="GO" id="GO:0071007">
    <property type="term" value="C:U2-type catalytic step 2 spliceosome"/>
    <property type="evidence" value="ECO:0007669"/>
    <property type="project" value="TreeGrafter"/>
</dbReference>
<proteinExistence type="inferred from homology"/>
<comment type="subcellular location">
    <subcellularLocation>
        <location evidence="1">Nucleus</location>
    </subcellularLocation>
</comment>
<evidence type="ECO:0000256" key="8">
    <source>
        <dbReference type="ARBA" id="ARBA00023242"/>
    </source>
</evidence>
<dbReference type="InterPro" id="IPR045075">
    <property type="entry name" value="Syf1-like"/>
</dbReference>